<comment type="caution">
    <text evidence="2">The sequence shown here is derived from an EMBL/GenBank/DDBJ whole genome shotgun (WGS) entry which is preliminary data.</text>
</comment>
<comment type="similarity">
    <text evidence="1">Belongs to the UxaE family.</text>
</comment>
<evidence type="ECO:0000313" key="2">
    <source>
        <dbReference type="EMBL" id="KIL38775.1"/>
    </source>
</evidence>
<protein>
    <recommendedName>
        <fullName evidence="1">Tagaturonate/fructuronate epimerase</fullName>
        <shortName evidence="1">D-TagA/D-FruA epimerase</shortName>
        <ecNumber evidence="1">5.1.2.7</ecNumber>
    </recommendedName>
</protein>
<comment type="cofactor">
    <cofactor evidence="1">
        <name>a divalent metal cation</name>
        <dbReference type="ChEBI" id="CHEBI:60240"/>
    </cofactor>
</comment>
<dbReference type="Proteomes" id="UP000031967">
    <property type="component" value="Unassembled WGS sequence"/>
</dbReference>
<name>A0ABR5ACJ2_9BACL</name>
<sequence>MATASAASFISAMKSGNGPAFASPDIRVYSASWTEADGAKLVMIRTAEGRFIAAVGSGELYDSLQGETVEGGKLCPLTHANRLVLNRFLPHTKPQAFGTQIATIGLGDRLGIASPGHIRTVRGRSVRPILAQQSIRELNLTGRTYEDVLDAACYAAFQEGYKDGFGADGDHLKKAEDIEYALRLGFTMLTLDCSEQIDNTVGNLSPADVEARYAALPADVRSRYESRYLGTAPQVEGAAIAFTREALMKDVLIYGAAIDFMESIYRRYIENLDREVDFEISIDETMTPTSPEAHYLVANELHVRGVRIFSMAPRFCGEFQKGIDYIGDIAQFERELASHAAIADHFGYKLSIHSGSDKFSVFPLIGKYTQGRFHLKTAGTNWLEAVRVVAEKNPALYRKMHQFTLDRFEEATAYYHVTTDLAQIAPIGEVSDAQLPDYMNENNARQLLHITYGLLLQAKDAGGRKLFADEFFATLVEQEDHYAEGLGKHIGKHLDLLGK</sequence>
<accession>A0ABR5ACJ2</accession>
<keyword evidence="3" id="KW-1185">Reference proteome</keyword>
<dbReference type="Pfam" id="PF16257">
    <property type="entry name" value="UxaE"/>
    <property type="match status" value="1"/>
</dbReference>
<keyword evidence="1" id="KW-0479">Metal-binding</keyword>
<dbReference type="InterPro" id="IPR032586">
    <property type="entry name" value="UxaE"/>
</dbReference>
<reference evidence="2 3" key="1">
    <citation type="submission" date="2014-12" db="EMBL/GenBank/DDBJ databases">
        <title>Draft genome sequence of Paenibacillus kamchatkensis strain B-2647.</title>
        <authorList>
            <person name="Karlyshev A.V."/>
            <person name="Kudryashova E.B."/>
        </authorList>
    </citation>
    <scope>NUCLEOTIDE SEQUENCE [LARGE SCALE GENOMIC DNA]</scope>
    <source>
        <strain evidence="2 3">VKM B-2647</strain>
    </source>
</reference>
<feature type="binding site" evidence="1">
    <location>
        <position position="321"/>
    </location>
    <ligand>
        <name>a divalent metal cation</name>
        <dbReference type="ChEBI" id="CHEBI:60240"/>
    </ligand>
</feature>
<feature type="binding site" evidence="1">
    <location>
        <position position="353"/>
    </location>
    <ligand>
        <name>a divalent metal cation</name>
        <dbReference type="ChEBI" id="CHEBI:60240"/>
    </ligand>
</feature>
<feature type="active site" description="Proton donor" evidence="1">
    <location>
        <position position="279"/>
    </location>
</feature>
<feature type="active site" description="Proton acceptor" evidence="1">
    <location>
        <position position="170"/>
    </location>
</feature>
<keyword evidence="1" id="KW-0413">Isomerase</keyword>
<dbReference type="HAMAP" id="MF_02243">
    <property type="entry name" value="UxaE"/>
    <property type="match status" value="1"/>
</dbReference>
<evidence type="ECO:0000256" key="1">
    <source>
        <dbReference type="HAMAP-Rule" id="MF_02243"/>
    </source>
</evidence>
<gene>
    <name evidence="1" type="primary">uxaE</name>
    <name evidence="2" type="ORF">SD70_24090</name>
</gene>
<comment type="function">
    <text evidence="1">Catalyzes the epimerization of D-tagaturonate (D-TagA) to D-fructuronate (D-FruA).</text>
</comment>
<feature type="binding site" evidence="1">
    <location>
        <position position="171"/>
    </location>
    <ligand>
        <name>a divalent metal cation</name>
        <dbReference type="ChEBI" id="CHEBI:60240"/>
    </ligand>
</feature>
<proteinExistence type="inferred from homology"/>
<organism evidence="2 3">
    <name type="scientific">Gordoniibacillus kamchatkensis</name>
    <dbReference type="NCBI Taxonomy" id="1590651"/>
    <lineage>
        <taxon>Bacteria</taxon>
        <taxon>Bacillati</taxon>
        <taxon>Bacillota</taxon>
        <taxon>Bacilli</taxon>
        <taxon>Bacillales</taxon>
        <taxon>Paenibacillaceae</taxon>
        <taxon>Gordoniibacillus</taxon>
    </lineage>
</organism>
<dbReference type="EC" id="5.1.2.7" evidence="1"/>
<comment type="catalytic activity">
    <reaction evidence="1">
        <text>keto-D-tagaturonate = keto-D-fructuronate</text>
        <dbReference type="Rhea" id="RHEA:51656"/>
        <dbReference type="ChEBI" id="CHEBI:17886"/>
        <dbReference type="ChEBI" id="CHEBI:59881"/>
        <dbReference type="EC" id="5.1.2.7"/>
    </reaction>
</comment>
<dbReference type="EMBL" id="JXAK01000051">
    <property type="protein sequence ID" value="KIL38775.1"/>
    <property type="molecule type" value="Genomic_DNA"/>
</dbReference>
<evidence type="ECO:0000313" key="3">
    <source>
        <dbReference type="Proteomes" id="UP000031967"/>
    </source>
</evidence>